<accession>A0A366H7C4</accession>
<dbReference type="OrthoDB" id="9799230at2"/>
<dbReference type="Pfam" id="PF01436">
    <property type="entry name" value="NHL"/>
    <property type="match status" value="1"/>
</dbReference>
<feature type="repeat" description="NHL" evidence="2">
    <location>
        <begin position="14"/>
        <end position="53"/>
    </location>
</feature>
<evidence type="ECO:0000313" key="3">
    <source>
        <dbReference type="EMBL" id="RBP38071.1"/>
    </source>
</evidence>
<evidence type="ECO:0000256" key="2">
    <source>
        <dbReference type="PROSITE-ProRule" id="PRU00504"/>
    </source>
</evidence>
<dbReference type="Gene3D" id="2.120.10.30">
    <property type="entry name" value="TolB, C-terminal domain"/>
    <property type="match status" value="1"/>
</dbReference>
<dbReference type="EMBL" id="QNRR01000012">
    <property type="protein sequence ID" value="RBP38071.1"/>
    <property type="molecule type" value="Genomic_DNA"/>
</dbReference>
<dbReference type="PROSITE" id="PS51125">
    <property type="entry name" value="NHL"/>
    <property type="match status" value="2"/>
</dbReference>
<gene>
    <name evidence="3" type="ORF">DES53_11269</name>
</gene>
<proteinExistence type="predicted"/>
<dbReference type="InterPro" id="IPR050952">
    <property type="entry name" value="TRIM-NHL_E3_ligases"/>
</dbReference>
<feature type="repeat" description="NHL" evidence="2">
    <location>
        <begin position="110"/>
        <end position="150"/>
    </location>
</feature>
<comment type="caution">
    <text evidence="3">The sequence shown here is derived from an EMBL/GenBank/DDBJ whole genome shotgun (WGS) entry which is preliminary data.</text>
</comment>
<dbReference type="SUPFAM" id="SSF101898">
    <property type="entry name" value="NHL repeat"/>
    <property type="match status" value="1"/>
</dbReference>
<dbReference type="GO" id="GO:0008270">
    <property type="term" value="F:zinc ion binding"/>
    <property type="evidence" value="ECO:0007669"/>
    <property type="project" value="UniProtKB-KW"/>
</dbReference>
<dbReference type="InterPro" id="IPR001258">
    <property type="entry name" value="NHL_repeat"/>
</dbReference>
<sequence>MKFNAAGRYEFEWGSKGSGPGQFNLPHGIAADSQGRVFVCDRSNARLQVFDSRGSFITEWKGPEIGRPYGVSVAANGHIFAVDGGDQLKGKLDRAKAVELDAAGEVVRAFGSYGTGPGQFQLGHDIAVAHDGSVYVAEGKGQRVQKFIRRAGGAPRAGSASSAESTGH</sequence>
<dbReference type="PANTHER" id="PTHR24104:SF25">
    <property type="entry name" value="PROTEIN LIN-41"/>
    <property type="match status" value="1"/>
</dbReference>
<keyword evidence="4" id="KW-1185">Reference proteome</keyword>
<dbReference type="AlphaFoldDB" id="A0A366H7C4"/>
<keyword evidence="1" id="KW-0677">Repeat</keyword>
<evidence type="ECO:0000256" key="1">
    <source>
        <dbReference type="ARBA" id="ARBA00022737"/>
    </source>
</evidence>
<organism evidence="3 4">
    <name type="scientific">Roseimicrobium gellanilyticum</name>
    <dbReference type="NCBI Taxonomy" id="748857"/>
    <lineage>
        <taxon>Bacteria</taxon>
        <taxon>Pseudomonadati</taxon>
        <taxon>Verrucomicrobiota</taxon>
        <taxon>Verrucomicrobiia</taxon>
        <taxon>Verrucomicrobiales</taxon>
        <taxon>Verrucomicrobiaceae</taxon>
        <taxon>Roseimicrobium</taxon>
    </lineage>
</organism>
<reference evidence="3 4" key="1">
    <citation type="submission" date="2018-06" db="EMBL/GenBank/DDBJ databases">
        <title>Genomic Encyclopedia of Type Strains, Phase IV (KMG-IV): sequencing the most valuable type-strain genomes for metagenomic binning, comparative biology and taxonomic classification.</title>
        <authorList>
            <person name="Goeker M."/>
        </authorList>
    </citation>
    <scope>NUCLEOTIDE SEQUENCE [LARGE SCALE GENOMIC DNA]</scope>
    <source>
        <strain evidence="3 4">DSM 25532</strain>
    </source>
</reference>
<dbReference type="InterPro" id="IPR011042">
    <property type="entry name" value="6-blade_b-propeller_TolB-like"/>
</dbReference>
<protein>
    <submittedName>
        <fullName evidence="3">NHL repeat-containing protein</fullName>
    </submittedName>
</protein>
<dbReference type="PANTHER" id="PTHR24104">
    <property type="entry name" value="E3 UBIQUITIN-PROTEIN LIGASE NHLRC1-RELATED"/>
    <property type="match status" value="1"/>
</dbReference>
<name>A0A366H7C4_9BACT</name>
<dbReference type="Proteomes" id="UP000253426">
    <property type="component" value="Unassembled WGS sequence"/>
</dbReference>
<evidence type="ECO:0000313" key="4">
    <source>
        <dbReference type="Proteomes" id="UP000253426"/>
    </source>
</evidence>
<dbReference type="RefSeq" id="WP_113961204.1">
    <property type="nucleotide sequence ID" value="NZ_QNRR01000012.1"/>
</dbReference>